<evidence type="ECO:0000256" key="1">
    <source>
        <dbReference type="SAM" id="MobiDB-lite"/>
    </source>
</evidence>
<gene>
    <name evidence="2" type="ORF">SAMN05421751_11460</name>
</gene>
<protein>
    <submittedName>
        <fullName evidence="2">Uncharacterized protein</fullName>
    </submittedName>
</protein>
<dbReference type="RefSeq" id="WP_327315676.1">
    <property type="nucleotide sequence ID" value="NZ_FNVD01000014.1"/>
</dbReference>
<keyword evidence="3" id="KW-1185">Reference proteome</keyword>
<reference evidence="2 3" key="1">
    <citation type="submission" date="2016-10" db="EMBL/GenBank/DDBJ databases">
        <authorList>
            <person name="de Groot N.N."/>
        </authorList>
    </citation>
    <scope>NUCLEOTIDE SEQUENCE [LARGE SCALE GENOMIC DNA]</scope>
    <source>
        <strain evidence="2 3">DSM 23413</strain>
    </source>
</reference>
<feature type="compositionally biased region" description="Acidic residues" evidence="1">
    <location>
        <begin position="78"/>
        <end position="96"/>
    </location>
</feature>
<organism evidence="2 3">
    <name type="scientific">Jhaorihella thermophila</name>
    <dbReference type="NCBI Taxonomy" id="488547"/>
    <lineage>
        <taxon>Bacteria</taxon>
        <taxon>Pseudomonadati</taxon>
        <taxon>Pseudomonadota</taxon>
        <taxon>Alphaproteobacteria</taxon>
        <taxon>Rhodobacterales</taxon>
        <taxon>Paracoccaceae</taxon>
        <taxon>Jhaorihella</taxon>
    </lineage>
</organism>
<dbReference type="EMBL" id="FNVD01000014">
    <property type="protein sequence ID" value="SEG18675.1"/>
    <property type="molecule type" value="Genomic_DNA"/>
</dbReference>
<feature type="region of interest" description="Disordered" evidence="1">
    <location>
        <begin position="66"/>
        <end position="96"/>
    </location>
</feature>
<name>A0A1H5Y4E8_9RHOB</name>
<sequence length="96" mass="11277">MQRGFEMFMEGLRQEMEPKLEELRGLAEEFGPSMRSFIEEMGPAFMDLVDEVQDWSRYEKPEILPNGDIIIRRKPDPQDEPEKEPENGEEVESTDL</sequence>
<evidence type="ECO:0000313" key="3">
    <source>
        <dbReference type="Proteomes" id="UP000236742"/>
    </source>
</evidence>
<evidence type="ECO:0000313" key="2">
    <source>
        <dbReference type="EMBL" id="SEG18675.1"/>
    </source>
</evidence>
<accession>A0A1H5Y4E8</accession>
<proteinExistence type="predicted"/>
<dbReference type="AlphaFoldDB" id="A0A1H5Y4E8"/>
<dbReference type="Proteomes" id="UP000236742">
    <property type="component" value="Unassembled WGS sequence"/>
</dbReference>